<accession>A0A3B7MXA9</accession>
<dbReference type="KEGG" id="pseg:D3H65_28650"/>
<evidence type="ECO:0000313" key="1">
    <source>
        <dbReference type="EMBL" id="AXY77710.1"/>
    </source>
</evidence>
<dbReference type="RefSeq" id="WP_119053583.1">
    <property type="nucleotide sequence ID" value="NZ_CP032157.1"/>
</dbReference>
<organism evidence="1 2">
    <name type="scientific">Paraflavitalea soli</name>
    <dbReference type="NCBI Taxonomy" id="2315862"/>
    <lineage>
        <taxon>Bacteria</taxon>
        <taxon>Pseudomonadati</taxon>
        <taxon>Bacteroidota</taxon>
        <taxon>Chitinophagia</taxon>
        <taxon>Chitinophagales</taxon>
        <taxon>Chitinophagaceae</taxon>
        <taxon>Paraflavitalea</taxon>
    </lineage>
</organism>
<dbReference type="Proteomes" id="UP000263900">
    <property type="component" value="Chromosome"/>
</dbReference>
<protein>
    <submittedName>
        <fullName evidence="1">Uncharacterized protein</fullName>
    </submittedName>
</protein>
<keyword evidence="2" id="KW-1185">Reference proteome</keyword>
<gene>
    <name evidence="1" type="ORF">D3H65_28650</name>
</gene>
<reference evidence="1 2" key="1">
    <citation type="submission" date="2018-09" db="EMBL/GenBank/DDBJ databases">
        <title>Genome sequencing of strain 6GH32-13.</title>
        <authorList>
            <person name="Weon H.-Y."/>
            <person name="Heo J."/>
            <person name="Kwon S.-W."/>
        </authorList>
    </citation>
    <scope>NUCLEOTIDE SEQUENCE [LARGE SCALE GENOMIC DNA]</scope>
    <source>
        <strain evidence="1 2">5GH32-13</strain>
    </source>
</reference>
<sequence>MIIEKKTRDKITVSFSGSIGKTGLESIKNYIEFLEKGNEGKKKKVSQATINKLSDEVTAAAWQRLKKERGI</sequence>
<name>A0A3B7MXA9_9BACT</name>
<dbReference type="EMBL" id="CP032157">
    <property type="protein sequence ID" value="AXY77710.1"/>
    <property type="molecule type" value="Genomic_DNA"/>
</dbReference>
<dbReference type="AlphaFoldDB" id="A0A3B7MXA9"/>
<evidence type="ECO:0000313" key="2">
    <source>
        <dbReference type="Proteomes" id="UP000263900"/>
    </source>
</evidence>
<proteinExistence type="predicted"/>